<evidence type="ECO:0000256" key="2">
    <source>
        <dbReference type="ARBA" id="ARBA00022692"/>
    </source>
</evidence>
<dbReference type="OrthoDB" id="4239003at2"/>
<evidence type="ECO:0000313" key="8">
    <source>
        <dbReference type="Proteomes" id="UP000297496"/>
    </source>
</evidence>
<feature type="transmembrane region" description="Helical" evidence="5">
    <location>
        <begin position="219"/>
        <end position="245"/>
    </location>
</feature>
<dbReference type="InterPro" id="IPR013525">
    <property type="entry name" value="ABC2_TM"/>
</dbReference>
<reference evidence="7 8" key="1">
    <citation type="submission" date="2019-04" db="EMBL/GenBank/DDBJ databases">
        <title>Three New Species of Nocardioides, Nocardioides euryhalodurans sp. nov., Nocardioides seonyuensis sp. nov. and Nocardioides eburneoflavus sp. nov. Isolated from Soil.</title>
        <authorList>
            <person name="Roh S.G."/>
            <person name="Lee C."/>
            <person name="Kim M.-K."/>
            <person name="Kim S.B."/>
        </authorList>
    </citation>
    <scope>NUCLEOTIDE SEQUENCE [LARGE SCALE GENOMIC DNA]</scope>
    <source>
        <strain evidence="7 8">MMS17-SY213</strain>
    </source>
</reference>
<dbReference type="InterPro" id="IPR051784">
    <property type="entry name" value="Nod_factor_ABC_transporter"/>
</dbReference>
<sequence>MTSVRVFFVGGLMSFRALFNWMNPWIFVPTILLGPITQILLFAYIGRAAGVGDDEFFIIGNALNYAAIPGMFAMTFTIGGERFAQTLGLVLVSPARRVPLFMGRALPVILTGWGTAMIGILSGVWVLDADIAAGAWPLVGLVVAVGAFATAGIGLVMGAINLVWRDGATLGNVVFLVLLVFTGTNVALEDLPAWMEPVGRCLPLTHAIEATRMLADGAAWGAVSSLVALELLIGAVYVVLGLVALRWLEDMSRRHATLDRV</sequence>
<evidence type="ECO:0000256" key="5">
    <source>
        <dbReference type="SAM" id="Phobius"/>
    </source>
</evidence>
<protein>
    <submittedName>
        <fullName evidence="7">ABC transporter permease</fullName>
    </submittedName>
</protein>
<dbReference type="PANTHER" id="PTHR43229">
    <property type="entry name" value="NODULATION PROTEIN J"/>
    <property type="match status" value="1"/>
</dbReference>
<dbReference type="Proteomes" id="UP000297496">
    <property type="component" value="Unassembled WGS sequence"/>
</dbReference>
<accession>A0A4Z1CJF6</accession>
<dbReference type="GO" id="GO:0016020">
    <property type="term" value="C:membrane"/>
    <property type="evidence" value="ECO:0007669"/>
    <property type="project" value="UniProtKB-SubCell"/>
</dbReference>
<dbReference type="AlphaFoldDB" id="A0A4Z1CJF6"/>
<name>A0A4Z1CJF6_9ACTN</name>
<evidence type="ECO:0000259" key="6">
    <source>
        <dbReference type="Pfam" id="PF01061"/>
    </source>
</evidence>
<evidence type="ECO:0000256" key="3">
    <source>
        <dbReference type="ARBA" id="ARBA00022989"/>
    </source>
</evidence>
<feature type="domain" description="ABC-2 type transporter transmembrane" evidence="6">
    <location>
        <begin position="26"/>
        <end position="213"/>
    </location>
</feature>
<comment type="subcellular location">
    <subcellularLocation>
        <location evidence="1">Membrane</location>
        <topology evidence="1">Multi-pass membrane protein</topology>
    </subcellularLocation>
</comment>
<feature type="transmembrane region" description="Helical" evidence="5">
    <location>
        <begin position="138"/>
        <end position="163"/>
    </location>
</feature>
<evidence type="ECO:0000313" key="7">
    <source>
        <dbReference type="EMBL" id="TGN63963.1"/>
    </source>
</evidence>
<feature type="transmembrane region" description="Helical" evidence="5">
    <location>
        <begin position="170"/>
        <end position="188"/>
    </location>
</feature>
<dbReference type="Pfam" id="PF01061">
    <property type="entry name" value="ABC2_membrane"/>
    <property type="match status" value="1"/>
</dbReference>
<keyword evidence="3 5" id="KW-1133">Transmembrane helix</keyword>
<dbReference type="RefSeq" id="WP_135838493.1">
    <property type="nucleotide sequence ID" value="NZ_SRRO01000001.1"/>
</dbReference>
<comment type="caution">
    <text evidence="7">The sequence shown here is derived from an EMBL/GenBank/DDBJ whole genome shotgun (WGS) entry which is preliminary data.</text>
</comment>
<gene>
    <name evidence="7" type="ORF">EXE59_08365</name>
</gene>
<dbReference type="PANTHER" id="PTHR43229:SF6">
    <property type="entry name" value="ABC-TYPE MULTIDRUG TRANSPORT SYSTEM, PERMEASE COMPONENT"/>
    <property type="match status" value="1"/>
</dbReference>
<keyword evidence="4 5" id="KW-0472">Membrane</keyword>
<feature type="transmembrane region" description="Helical" evidence="5">
    <location>
        <begin position="21"/>
        <end position="45"/>
    </location>
</feature>
<proteinExistence type="predicted"/>
<feature type="transmembrane region" description="Helical" evidence="5">
    <location>
        <begin position="105"/>
        <end position="126"/>
    </location>
</feature>
<dbReference type="GO" id="GO:0140359">
    <property type="term" value="F:ABC-type transporter activity"/>
    <property type="evidence" value="ECO:0007669"/>
    <property type="project" value="InterPro"/>
</dbReference>
<keyword evidence="2 5" id="KW-0812">Transmembrane</keyword>
<organism evidence="7 8">
    <name type="scientific">Nocardioides eburneiflavus</name>
    <dbReference type="NCBI Taxonomy" id="2518372"/>
    <lineage>
        <taxon>Bacteria</taxon>
        <taxon>Bacillati</taxon>
        <taxon>Actinomycetota</taxon>
        <taxon>Actinomycetes</taxon>
        <taxon>Propionibacteriales</taxon>
        <taxon>Nocardioidaceae</taxon>
        <taxon>Nocardioides</taxon>
    </lineage>
</organism>
<feature type="transmembrane region" description="Helical" evidence="5">
    <location>
        <begin position="65"/>
        <end position="84"/>
    </location>
</feature>
<evidence type="ECO:0000256" key="1">
    <source>
        <dbReference type="ARBA" id="ARBA00004141"/>
    </source>
</evidence>
<evidence type="ECO:0000256" key="4">
    <source>
        <dbReference type="ARBA" id="ARBA00023136"/>
    </source>
</evidence>
<keyword evidence="8" id="KW-1185">Reference proteome</keyword>
<dbReference type="EMBL" id="SRRO01000001">
    <property type="protein sequence ID" value="TGN63963.1"/>
    <property type="molecule type" value="Genomic_DNA"/>
</dbReference>